<comment type="catalytic activity">
    <reaction evidence="11">
        <text>D-glyceraldehyde 3-phosphate + pyruvate + H(+) = 1-deoxy-D-xylulose 5-phosphate + CO2</text>
        <dbReference type="Rhea" id="RHEA:12605"/>
        <dbReference type="ChEBI" id="CHEBI:15361"/>
        <dbReference type="ChEBI" id="CHEBI:15378"/>
        <dbReference type="ChEBI" id="CHEBI:16526"/>
        <dbReference type="ChEBI" id="CHEBI:57792"/>
        <dbReference type="ChEBI" id="CHEBI:59776"/>
        <dbReference type="EC" id="2.2.1.7"/>
    </reaction>
</comment>
<dbReference type="PROSITE" id="PS00801">
    <property type="entry name" value="TRANSKETOLASE_1"/>
    <property type="match status" value="1"/>
</dbReference>
<dbReference type="eggNOG" id="COG1154">
    <property type="taxonomic scope" value="Bacteria"/>
</dbReference>
<feature type="binding site" evidence="11">
    <location>
        <position position="193"/>
    </location>
    <ligand>
        <name>Mg(2+)</name>
        <dbReference type="ChEBI" id="CHEBI:18420"/>
    </ligand>
</feature>
<evidence type="ECO:0000256" key="3">
    <source>
        <dbReference type="ARBA" id="ARBA00011738"/>
    </source>
</evidence>
<comment type="similarity">
    <text evidence="2 11">Belongs to the transketolase family. DXPS subfamily.</text>
</comment>
<feature type="binding site" evidence="11">
    <location>
        <position position="92"/>
    </location>
    <ligand>
        <name>thiamine diphosphate</name>
        <dbReference type="ChEBI" id="CHEBI:58937"/>
    </ligand>
</feature>
<evidence type="ECO:0000256" key="1">
    <source>
        <dbReference type="ARBA" id="ARBA00004980"/>
    </source>
</evidence>
<keyword evidence="7 11" id="KW-0784">Thiamine biosynthesis</keyword>
<gene>
    <name evidence="11" type="primary">dxs</name>
    <name evidence="13" type="ordered locus">Desac_0689</name>
</gene>
<dbReference type="GO" id="GO:0016114">
    <property type="term" value="P:terpenoid biosynthetic process"/>
    <property type="evidence" value="ECO:0007669"/>
    <property type="project" value="UniProtKB-UniRule"/>
</dbReference>
<dbReference type="AlphaFoldDB" id="F2NGF7"/>
<dbReference type="GO" id="GO:0005829">
    <property type="term" value="C:cytosol"/>
    <property type="evidence" value="ECO:0007669"/>
    <property type="project" value="TreeGrafter"/>
</dbReference>
<sequence length="660" mass="71813">MSDPKPQFSVCSEALSLQKKSLLDAINSPVDLKRLAVEQLPQLAQEIRQQIISTVSTTGGHLAPNLGVVELTIALHYVFDTPRDKIIWDVGHQAYTHKLLTGRKDVFHTLRQSGGLSGFPKRGESPYDAFDTGHSSTSISAALGMAVGKCLKKERRRVIAVIGDGSMTAGLAFEGLNNAGDLSKDLIVVLNDNEMSISPNVGALSSFLSRKLTKRAVVYARRQFENFLKMVPGIGDELMLWAKKSEESFKSFLTPGMLFEALKFNYLGPVQGHRFDHLIETFGNVKNLNGPVLVHVLTTKGKGYEPAECNPTCFHGLGCFDLETGEPKKTVSDIPTYTEVFGNTLIKLAREDHRIVAVSAAMPDGTGLVDFRLHYPDRFFDVGICEQHAVTFAAGIATEGFRPVVAIYSTFLQRAYDQVLHDVCIQNLPVIFALDRGGIVGEDGETHQGLFDLSYLRHLPNMILMAPKDEDELRHMLYTAVSHVGPIALRYPRGGGVGTPLSPVLKKIPLGQAEVLTEGDDLLILAVGASVYPALEAARGLEEQGFKATVVNARFIKPLDQAQILSLAARCGRVLTVEENVAAGGFGSAVLELLSDHGLHGIPVKRLGVGDLFVEHGSQKILRRKYGLDPQGILEGALNLLGHPNGKKNVIWGNFQNSEG</sequence>
<evidence type="ECO:0000313" key="13">
    <source>
        <dbReference type="EMBL" id="AEB08570.1"/>
    </source>
</evidence>
<dbReference type="HOGENOM" id="CLU_009227_1_4_7"/>
<evidence type="ECO:0000256" key="5">
    <source>
        <dbReference type="ARBA" id="ARBA00022723"/>
    </source>
</evidence>
<reference evidence="14" key="2">
    <citation type="submission" date="2011-03" db="EMBL/GenBank/DDBJ databases">
        <title>The complete genome of Desulfobacca acetoxidans DSM 11109.</title>
        <authorList>
            <consortium name="US DOE Joint Genome Institute (JGI-PGF)"/>
            <person name="Lucas S."/>
            <person name="Copeland A."/>
            <person name="Lapidus A."/>
            <person name="Bruce D."/>
            <person name="Goodwin L."/>
            <person name="Pitluck S."/>
            <person name="Peters L."/>
            <person name="Kyrpides N."/>
            <person name="Mavromatis K."/>
            <person name="Ivanova N."/>
            <person name="Ovchinnikova G."/>
            <person name="Teshima H."/>
            <person name="Detter J.C."/>
            <person name="Han C."/>
            <person name="Land M."/>
            <person name="Hauser L."/>
            <person name="Markowitz V."/>
            <person name="Cheng J.-F."/>
            <person name="Hugenholtz P."/>
            <person name="Woyke T."/>
            <person name="Wu D."/>
            <person name="Spring S."/>
            <person name="Schueler E."/>
            <person name="Brambilla E."/>
            <person name="Klenk H.-P."/>
            <person name="Eisen J.A."/>
        </authorList>
    </citation>
    <scope>NUCLEOTIDE SEQUENCE [LARGE SCALE GENOMIC DNA]</scope>
    <source>
        <strain evidence="14">ATCC 700848 / DSM 11109 / ASRB2</strain>
    </source>
</reference>
<comment type="subunit">
    <text evidence="3 11">Homodimer.</text>
</comment>
<dbReference type="Gene3D" id="3.40.50.970">
    <property type="match status" value="2"/>
</dbReference>
<protein>
    <recommendedName>
        <fullName evidence="11">1-deoxy-D-xylulose-5-phosphate synthase</fullName>
        <ecNumber evidence="11">2.2.1.7</ecNumber>
    </recommendedName>
    <alternativeName>
        <fullName evidence="11">1-deoxyxylulose-5-phosphate synthase</fullName>
        <shortName evidence="11">DXP synthase</shortName>
        <shortName evidence="11">DXPS</shortName>
    </alternativeName>
</protein>
<dbReference type="InterPro" id="IPR033248">
    <property type="entry name" value="Transketolase_C"/>
</dbReference>
<dbReference type="HAMAP" id="MF_00315">
    <property type="entry name" value="DXP_synth"/>
    <property type="match status" value="1"/>
</dbReference>
<dbReference type="Proteomes" id="UP000000483">
    <property type="component" value="Chromosome"/>
</dbReference>
<dbReference type="GO" id="GO:0000287">
    <property type="term" value="F:magnesium ion binding"/>
    <property type="evidence" value="ECO:0007669"/>
    <property type="project" value="UniProtKB-UniRule"/>
</dbReference>
<dbReference type="RefSeq" id="WP_013705683.1">
    <property type="nucleotide sequence ID" value="NC_015388.1"/>
</dbReference>
<dbReference type="Pfam" id="PF02780">
    <property type="entry name" value="Transketolase_C"/>
    <property type="match status" value="1"/>
</dbReference>
<feature type="binding site" evidence="11">
    <location>
        <position position="193"/>
    </location>
    <ligand>
        <name>thiamine diphosphate</name>
        <dbReference type="ChEBI" id="CHEBI:58937"/>
    </ligand>
</feature>
<feature type="binding site" evidence="11">
    <location>
        <begin position="165"/>
        <end position="166"/>
    </location>
    <ligand>
        <name>thiamine diphosphate</name>
        <dbReference type="ChEBI" id="CHEBI:58937"/>
    </ligand>
</feature>
<dbReference type="PANTHER" id="PTHR43322">
    <property type="entry name" value="1-D-DEOXYXYLULOSE 5-PHOSPHATE SYNTHASE-RELATED"/>
    <property type="match status" value="1"/>
</dbReference>
<dbReference type="Pfam" id="PF02779">
    <property type="entry name" value="Transket_pyr"/>
    <property type="match status" value="1"/>
</dbReference>
<dbReference type="SUPFAM" id="SSF52922">
    <property type="entry name" value="TK C-terminal domain-like"/>
    <property type="match status" value="1"/>
</dbReference>
<dbReference type="EMBL" id="CP002629">
    <property type="protein sequence ID" value="AEB08570.1"/>
    <property type="molecule type" value="Genomic_DNA"/>
</dbReference>
<feature type="binding site" evidence="11">
    <location>
        <position position="304"/>
    </location>
    <ligand>
        <name>thiamine diphosphate</name>
        <dbReference type="ChEBI" id="CHEBI:58937"/>
    </ligand>
</feature>
<feature type="binding site" evidence="11">
    <location>
        <position position="386"/>
    </location>
    <ligand>
        <name>thiamine diphosphate</name>
        <dbReference type="ChEBI" id="CHEBI:58937"/>
    </ligand>
</feature>
<dbReference type="GO" id="GO:0009228">
    <property type="term" value="P:thiamine biosynthetic process"/>
    <property type="evidence" value="ECO:0007669"/>
    <property type="project" value="UniProtKB-UniRule"/>
</dbReference>
<dbReference type="FunFam" id="3.40.50.970:FF:000005">
    <property type="entry name" value="1-deoxy-D-xylulose-5-phosphate synthase"/>
    <property type="match status" value="1"/>
</dbReference>
<dbReference type="SUPFAM" id="SSF52518">
    <property type="entry name" value="Thiamin diphosphate-binding fold (THDP-binding)"/>
    <property type="match status" value="2"/>
</dbReference>
<evidence type="ECO:0000256" key="9">
    <source>
        <dbReference type="ARBA" id="ARBA00023229"/>
    </source>
</evidence>
<feature type="binding site" evidence="11">
    <location>
        <position position="164"/>
    </location>
    <ligand>
        <name>Mg(2+)</name>
        <dbReference type="ChEBI" id="CHEBI:18420"/>
    </ligand>
</feature>
<dbReference type="FunFam" id="3.40.50.920:FF:000002">
    <property type="entry name" value="1-deoxy-D-xylulose-5-phosphate synthase"/>
    <property type="match status" value="1"/>
</dbReference>
<keyword evidence="8 11" id="KW-0786">Thiamine pyrophosphate</keyword>
<organism evidence="13 14">
    <name type="scientific">Desulfobacca acetoxidans (strain ATCC 700848 / DSM 11109 / ASRB2)</name>
    <dbReference type="NCBI Taxonomy" id="880072"/>
    <lineage>
        <taxon>Bacteria</taxon>
        <taxon>Pseudomonadati</taxon>
        <taxon>Thermodesulfobacteriota</taxon>
        <taxon>Desulfobaccia</taxon>
        <taxon>Desulfobaccales</taxon>
        <taxon>Desulfobaccaceae</taxon>
        <taxon>Desulfobacca</taxon>
    </lineage>
</organism>
<dbReference type="STRING" id="880072.Desac_0689"/>
<dbReference type="Gene3D" id="3.40.50.920">
    <property type="match status" value="1"/>
</dbReference>
<comment type="function">
    <text evidence="10 11">Catalyzes the acyloin condensation reaction between C atoms 2 and 3 of pyruvate and glyceraldehyde 3-phosphate to yield 1-deoxy-D-xylulose-5-phosphate (DXP).</text>
</comment>
<evidence type="ECO:0000256" key="2">
    <source>
        <dbReference type="ARBA" id="ARBA00011081"/>
    </source>
</evidence>
<comment type="cofactor">
    <cofactor evidence="11">
        <name>thiamine diphosphate</name>
        <dbReference type="ChEBI" id="CHEBI:58937"/>
    </cofactor>
    <text evidence="11">Binds 1 thiamine pyrophosphate per subunit.</text>
</comment>
<accession>F2NGF7</accession>
<dbReference type="KEGG" id="dao:Desac_0689"/>
<dbReference type="NCBIfam" id="TIGR00204">
    <property type="entry name" value="dxs"/>
    <property type="match status" value="1"/>
</dbReference>
<dbReference type="InterPro" id="IPR020826">
    <property type="entry name" value="Transketolase_BS"/>
</dbReference>
<evidence type="ECO:0000256" key="11">
    <source>
        <dbReference type="HAMAP-Rule" id="MF_00315"/>
    </source>
</evidence>
<dbReference type="CDD" id="cd02007">
    <property type="entry name" value="TPP_DXS"/>
    <property type="match status" value="1"/>
</dbReference>
<dbReference type="OrthoDB" id="9803371at2"/>
<keyword evidence="9 11" id="KW-0414">Isoprene biosynthesis</keyword>
<reference evidence="13 14" key="1">
    <citation type="journal article" date="2011" name="Stand. Genomic Sci.">
        <title>Complete genome sequence of the acetate-degrading sulfate reducer Desulfobacca acetoxidans type strain (ASRB2).</title>
        <authorList>
            <person name="Goker M."/>
            <person name="Teshima H."/>
            <person name="Lapidus A."/>
            <person name="Nolan M."/>
            <person name="Lucas S."/>
            <person name="Hammon N."/>
            <person name="Deshpande S."/>
            <person name="Cheng J.F."/>
            <person name="Tapia R."/>
            <person name="Han C."/>
            <person name="Goodwin L."/>
            <person name="Pitluck S."/>
            <person name="Huntemann M."/>
            <person name="Liolios K."/>
            <person name="Ivanova N."/>
            <person name="Pagani I."/>
            <person name="Mavromatis K."/>
            <person name="Ovchinikova G."/>
            <person name="Pati A."/>
            <person name="Chen A."/>
            <person name="Palaniappan K."/>
            <person name="Land M."/>
            <person name="Hauser L."/>
            <person name="Brambilla E.M."/>
            <person name="Rohde M."/>
            <person name="Spring S."/>
            <person name="Detter J.C."/>
            <person name="Woyke T."/>
            <person name="Bristow J."/>
            <person name="Eisen J.A."/>
            <person name="Markowitz V."/>
            <person name="Hugenholtz P."/>
            <person name="Kyrpides N.C."/>
            <person name="Klenk H.P."/>
        </authorList>
    </citation>
    <scope>NUCLEOTIDE SEQUENCE [LARGE SCALE GENOMIC DNA]</scope>
    <source>
        <strain evidence="14">ATCC 700848 / DSM 11109 / ASRB2</strain>
    </source>
</reference>
<dbReference type="InterPro" id="IPR005477">
    <property type="entry name" value="Dxylulose-5-P_synthase"/>
</dbReference>
<dbReference type="SMART" id="SM00861">
    <property type="entry name" value="Transket_pyr"/>
    <property type="match status" value="1"/>
</dbReference>
<dbReference type="EC" id="2.2.1.7" evidence="11"/>
<evidence type="ECO:0000256" key="8">
    <source>
        <dbReference type="ARBA" id="ARBA00023052"/>
    </source>
</evidence>
<dbReference type="CDD" id="cd07033">
    <property type="entry name" value="TPP_PYR_DXS_TK_like"/>
    <property type="match status" value="1"/>
</dbReference>
<comment type="pathway">
    <text evidence="1 11">Metabolic intermediate biosynthesis; 1-deoxy-D-xylulose 5-phosphate biosynthesis; 1-deoxy-D-xylulose 5-phosphate from D-glyceraldehyde 3-phosphate and pyruvate: step 1/1.</text>
</comment>
<dbReference type="InterPro" id="IPR005475">
    <property type="entry name" value="Transketolase-like_Pyr-bd"/>
</dbReference>
<evidence type="ECO:0000256" key="6">
    <source>
        <dbReference type="ARBA" id="ARBA00022842"/>
    </source>
</evidence>
<dbReference type="InterPro" id="IPR049557">
    <property type="entry name" value="Transketolase_CS"/>
</dbReference>
<evidence type="ECO:0000259" key="12">
    <source>
        <dbReference type="SMART" id="SM00861"/>
    </source>
</evidence>
<keyword evidence="6 11" id="KW-0460">Magnesium</keyword>
<dbReference type="InterPro" id="IPR029061">
    <property type="entry name" value="THDP-binding"/>
</dbReference>
<comment type="cofactor">
    <cofactor evidence="11">
        <name>Mg(2+)</name>
        <dbReference type="ChEBI" id="CHEBI:18420"/>
    </cofactor>
    <text evidence="11">Binds 1 Mg(2+) ion per subunit.</text>
</comment>
<keyword evidence="4 11" id="KW-0808">Transferase</keyword>
<dbReference type="Pfam" id="PF13292">
    <property type="entry name" value="DXP_synthase_N"/>
    <property type="match status" value="1"/>
</dbReference>
<evidence type="ECO:0000313" key="14">
    <source>
        <dbReference type="Proteomes" id="UP000000483"/>
    </source>
</evidence>
<dbReference type="GO" id="GO:0008661">
    <property type="term" value="F:1-deoxy-D-xylulose-5-phosphate synthase activity"/>
    <property type="evidence" value="ECO:0007669"/>
    <property type="project" value="UniProtKB-UniRule"/>
</dbReference>
<proteinExistence type="inferred from homology"/>
<dbReference type="NCBIfam" id="NF003933">
    <property type="entry name" value="PRK05444.2-2"/>
    <property type="match status" value="1"/>
</dbReference>
<evidence type="ECO:0000256" key="4">
    <source>
        <dbReference type="ARBA" id="ARBA00022679"/>
    </source>
</evidence>
<dbReference type="GO" id="GO:0019288">
    <property type="term" value="P:isopentenyl diphosphate biosynthetic process, methylerythritol 4-phosphate pathway"/>
    <property type="evidence" value="ECO:0007669"/>
    <property type="project" value="TreeGrafter"/>
</dbReference>
<feature type="binding site" evidence="11">
    <location>
        <begin position="133"/>
        <end position="135"/>
    </location>
    <ligand>
        <name>thiamine diphosphate</name>
        <dbReference type="ChEBI" id="CHEBI:58937"/>
    </ligand>
</feature>
<keyword evidence="5 11" id="KW-0479">Metal-binding</keyword>
<dbReference type="UniPathway" id="UPA00064">
    <property type="reaction ID" value="UER00091"/>
</dbReference>
<keyword evidence="14" id="KW-1185">Reference proteome</keyword>
<evidence type="ECO:0000256" key="7">
    <source>
        <dbReference type="ARBA" id="ARBA00022977"/>
    </source>
</evidence>
<dbReference type="PROSITE" id="PS00802">
    <property type="entry name" value="TRANSKETOLASE_2"/>
    <property type="match status" value="1"/>
</dbReference>
<dbReference type="GO" id="GO:0030976">
    <property type="term" value="F:thiamine pyrophosphate binding"/>
    <property type="evidence" value="ECO:0007669"/>
    <property type="project" value="UniProtKB-UniRule"/>
</dbReference>
<dbReference type="InterPro" id="IPR009014">
    <property type="entry name" value="Transketo_C/PFOR_II"/>
</dbReference>
<name>F2NGF7_DESAR</name>
<dbReference type="PANTHER" id="PTHR43322:SF5">
    <property type="entry name" value="1-DEOXY-D-XYLULOSE-5-PHOSPHATE SYNTHASE, CHLOROPLASTIC"/>
    <property type="match status" value="1"/>
</dbReference>
<feature type="domain" description="Transketolase-like pyrimidine-binding" evidence="12">
    <location>
        <begin position="335"/>
        <end position="499"/>
    </location>
</feature>
<evidence type="ECO:0000256" key="10">
    <source>
        <dbReference type="ARBA" id="ARBA00055605"/>
    </source>
</evidence>